<keyword evidence="3" id="KW-1185">Reference proteome</keyword>
<organism evidence="2 3">
    <name type="scientific">Actinoallomurus oryzae</name>
    <dbReference type="NCBI Taxonomy" id="502180"/>
    <lineage>
        <taxon>Bacteria</taxon>
        <taxon>Bacillati</taxon>
        <taxon>Actinomycetota</taxon>
        <taxon>Actinomycetes</taxon>
        <taxon>Streptosporangiales</taxon>
        <taxon>Thermomonosporaceae</taxon>
        <taxon>Actinoallomurus</taxon>
    </lineage>
</organism>
<dbReference type="EMBL" id="BAABHF010000016">
    <property type="protein sequence ID" value="GAA4490226.1"/>
    <property type="molecule type" value="Genomic_DNA"/>
</dbReference>
<dbReference type="RefSeq" id="WP_345461147.1">
    <property type="nucleotide sequence ID" value="NZ_BAABHF010000016.1"/>
</dbReference>
<accession>A0ABP8PPL3</accession>
<protein>
    <submittedName>
        <fullName evidence="2">Uncharacterized protein</fullName>
    </submittedName>
</protein>
<evidence type="ECO:0000313" key="3">
    <source>
        <dbReference type="Proteomes" id="UP001500503"/>
    </source>
</evidence>
<proteinExistence type="predicted"/>
<keyword evidence="1" id="KW-0732">Signal</keyword>
<reference evidence="3" key="1">
    <citation type="journal article" date="2019" name="Int. J. Syst. Evol. Microbiol.">
        <title>The Global Catalogue of Microorganisms (GCM) 10K type strain sequencing project: providing services to taxonomists for standard genome sequencing and annotation.</title>
        <authorList>
            <consortium name="The Broad Institute Genomics Platform"/>
            <consortium name="The Broad Institute Genome Sequencing Center for Infectious Disease"/>
            <person name="Wu L."/>
            <person name="Ma J."/>
        </authorList>
    </citation>
    <scope>NUCLEOTIDE SEQUENCE [LARGE SCALE GENOMIC DNA]</scope>
    <source>
        <strain evidence="3">JCM 17933</strain>
    </source>
</reference>
<evidence type="ECO:0000313" key="2">
    <source>
        <dbReference type="EMBL" id="GAA4490226.1"/>
    </source>
</evidence>
<feature type="signal peptide" evidence="1">
    <location>
        <begin position="1"/>
        <end position="26"/>
    </location>
</feature>
<gene>
    <name evidence="2" type="ORF">GCM10023191_022080</name>
</gene>
<dbReference type="Proteomes" id="UP001500503">
    <property type="component" value="Unassembled WGS sequence"/>
</dbReference>
<sequence>MGLKTMVLAGTTLATMTIGFAAPAFAAAVPLTQSGRAIASVQMTGDGDGSDDGVSGLSGSSPVCSALGAETIPTGGVVARCLVGTKVL</sequence>
<feature type="chain" id="PRO_5045432210" evidence="1">
    <location>
        <begin position="27"/>
        <end position="88"/>
    </location>
</feature>
<name>A0ABP8PPL3_9ACTN</name>
<comment type="caution">
    <text evidence="2">The sequence shown here is derived from an EMBL/GenBank/DDBJ whole genome shotgun (WGS) entry which is preliminary data.</text>
</comment>
<evidence type="ECO:0000256" key="1">
    <source>
        <dbReference type="SAM" id="SignalP"/>
    </source>
</evidence>